<reference evidence="6 7" key="2">
    <citation type="journal article" date="2023" name="Plant Pathol.">
        <title>Dismantling and reorganizing Pseudomonas marginalis sensu#lato.</title>
        <authorList>
            <person name="Sawada H."/>
            <person name="Fujikawa T."/>
            <person name="Satou M."/>
        </authorList>
    </citation>
    <scope>NUCLEOTIDE SEQUENCE [LARGE SCALE GENOMIC DNA]</scope>
    <source>
        <strain evidence="6 7">MAFF 301381</strain>
    </source>
</reference>
<feature type="domain" description="Aldehyde dehydrogenase" evidence="5">
    <location>
        <begin position="23"/>
        <end position="477"/>
    </location>
</feature>
<keyword evidence="2 4" id="KW-0560">Oxidoreductase</keyword>
<evidence type="ECO:0000313" key="6">
    <source>
        <dbReference type="EMBL" id="MBN2977190.1"/>
    </source>
</evidence>
<dbReference type="PANTHER" id="PTHR42804:SF1">
    <property type="entry name" value="ALDEHYDE DEHYDROGENASE-RELATED"/>
    <property type="match status" value="1"/>
</dbReference>
<proteinExistence type="inferred from homology"/>
<protein>
    <submittedName>
        <fullName evidence="6">Aldehyde dehydrogenase family protein</fullName>
    </submittedName>
</protein>
<dbReference type="InterPro" id="IPR016163">
    <property type="entry name" value="Ald_DH_C"/>
</dbReference>
<accession>A0A9X0YD73</accession>
<reference evidence="6 7" key="1">
    <citation type="journal article" date="2021" name="Int. J. Syst. Evol. Microbiol.">
        <title>Pseudomonas lactucae sp. nov., a pathogen causing bacterial rot of lettuce in Japan.</title>
        <authorList>
            <person name="Sawada H."/>
            <person name="Fujikawa T."/>
            <person name="Satou M."/>
        </authorList>
    </citation>
    <scope>NUCLEOTIDE SEQUENCE [LARGE SCALE GENOMIC DNA]</scope>
    <source>
        <strain evidence="6 7">MAFF 301381</strain>
    </source>
</reference>
<dbReference type="InterPro" id="IPR016161">
    <property type="entry name" value="Ald_DH/histidinol_DH"/>
</dbReference>
<dbReference type="InterPro" id="IPR015590">
    <property type="entry name" value="Aldehyde_DH_dom"/>
</dbReference>
<name>A0A9X0YD73_9PSED</name>
<dbReference type="AlphaFoldDB" id="A0A9X0YD73"/>
<dbReference type="Gene3D" id="3.40.605.10">
    <property type="entry name" value="Aldehyde Dehydrogenase, Chain A, domain 1"/>
    <property type="match status" value="1"/>
</dbReference>
<dbReference type="RefSeq" id="WP_205491539.1">
    <property type="nucleotide sequence ID" value="NZ_JAFHKI010000167.1"/>
</dbReference>
<dbReference type="InterPro" id="IPR029510">
    <property type="entry name" value="Ald_DH_CS_GLU"/>
</dbReference>
<evidence type="ECO:0000259" key="5">
    <source>
        <dbReference type="Pfam" id="PF00171"/>
    </source>
</evidence>
<dbReference type="CDD" id="cd07138">
    <property type="entry name" value="ALDH_CddD_SSP0762"/>
    <property type="match status" value="1"/>
</dbReference>
<evidence type="ECO:0000256" key="1">
    <source>
        <dbReference type="ARBA" id="ARBA00009986"/>
    </source>
</evidence>
<dbReference type="Gene3D" id="3.40.309.10">
    <property type="entry name" value="Aldehyde Dehydrogenase, Chain A, domain 2"/>
    <property type="match status" value="1"/>
</dbReference>
<evidence type="ECO:0000256" key="2">
    <source>
        <dbReference type="ARBA" id="ARBA00023002"/>
    </source>
</evidence>
<organism evidence="6 7">
    <name type="scientific">Pseudomonas lactucae</name>
    <dbReference type="NCBI Taxonomy" id="2813360"/>
    <lineage>
        <taxon>Bacteria</taxon>
        <taxon>Pseudomonadati</taxon>
        <taxon>Pseudomonadota</taxon>
        <taxon>Gammaproteobacteria</taxon>
        <taxon>Pseudomonadales</taxon>
        <taxon>Pseudomonadaceae</taxon>
        <taxon>Pseudomonas</taxon>
    </lineage>
</organism>
<sequence length="480" mass="51366">MDYEGAIHLDKFYIDGAWVAPLSGGQQHNVINPANGEVSGTILFGDELDAECAIKAAHKAFATYSQTSLDERIALLERIANVYERRLPEMADAITKEMGAPFYSLSMPAQATIGLLHFRVTAALAKQHPFETLVSTARIVKEPVGVCALITPWNWPMNQVVCKVAPALVAGCTIVLKPSQNAPYSSQLLAEIMEEAGTPAGVFNMILGEGGRLGHILSSHPLIDMISLTGSTNAGIQVSKAAAETIKRVSLELGGKSANIILEGADLETAVTHGVTLMMSNSGQSCTAPSRMLVPRHHLERVEAIATKVCGELIVGNPMDQKTTVGPIANRRQFLKVREMIEQGINDGARLVCGGADSLAGLEKGFYVKPTVLTVEDNKSFIAQEEIFGPVLVIIPYDSEEDAVTIANNSIYGLSGYVYGSDKADAERVARRLRTGMVHLNGANVDPTAPFGGYKQSGNGREWGGAGIEEFLETKSIFLG</sequence>
<dbReference type="EMBL" id="JAFHKJ010000060">
    <property type="protein sequence ID" value="MBN2977190.1"/>
    <property type="molecule type" value="Genomic_DNA"/>
</dbReference>
<comment type="similarity">
    <text evidence="1 4">Belongs to the aldehyde dehydrogenase family.</text>
</comment>
<dbReference type="InterPro" id="IPR016162">
    <property type="entry name" value="Ald_DH_N"/>
</dbReference>
<evidence type="ECO:0000313" key="7">
    <source>
        <dbReference type="Proteomes" id="UP001154860"/>
    </source>
</evidence>
<dbReference type="SUPFAM" id="SSF53720">
    <property type="entry name" value="ALDH-like"/>
    <property type="match status" value="1"/>
</dbReference>
<dbReference type="PANTHER" id="PTHR42804">
    <property type="entry name" value="ALDEHYDE DEHYDROGENASE"/>
    <property type="match status" value="1"/>
</dbReference>
<dbReference type="GO" id="GO:0016620">
    <property type="term" value="F:oxidoreductase activity, acting on the aldehyde or oxo group of donors, NAD or NADP as acceptor"/>
    <property type="evidence" value="ECO:0007669"/>
    <property type="project" value="InterPro"/>
</dbReference>
<dbReference type="Pfam" id="PF00171">
    <property type="entry name" value="Aldedh"/>
    <property type="match status" value="1"/>
</dbReference>
<gene>
    <name evidence="6" type="ORF">JWR99_15010</name>
</gene>
<dbReference type="Proteomes" id="UP001154860">
    <property type="component" value="Unassembled WGS sequence"/>
</dbReference>
<evidence type="ECO:0000256" key="3">
    <source>
        <dbReference type="PROSITE-ProRule" id="PRU10007"/>
    </source>
</evidence>
<evidence type="ECO:0000256" key="4">
    <source>
        <dbReference type="RuleBase" id="RU003345"/>
    </source>
</evidence>
<feature type="active site" evidence="3">
    <location>
        <position position="252"/>
    </location>
</feature>
<keyword evidence="7" id="KW-1185">Reference proteome</keyword>
<dbReference type="FunFam" id="3.40.605.10:FF:000007">
    <property type="entry name" value="NAD/NADP-dependent betaine aldehyde dehydrogenase"/>
    <property type="match status" value="1"/>
</dbReference>
<dbReference type="PROSITE" id="PS00687">
    <property type="entry name" value="ALDEHYDE_DEHYDR_GLU"/>
    <property type="match status" value="1"/>
</dbReference>
<comment type="caution">
    <text evidence="6">The sequence shown here is derived from an EMBL/GenBank/DDBJ whole genome shotgun (WGS) entry which is preliminary data.</text>
</comment>